<dbReference type="InterPro" id="IPR025338">
    <property type="entry name" value="DUF4244"/>
</dbReference>
<gene>
    <name evidence="2" type="ORF">UFOPK2754_01985</name>
    <name evidence="3" type="ORF">UFOPK3139_01254</name>
    <name evidence="4" type="ORF">UFOPK3543_02219</name>
    <name evidence="5" type="ORF">UFOPK3967_00263</name>
</gene>
<dbReference type="EMBL" id="CAEZYR010000075">
    <property type="protein sequence ID" value="CAB4754217.1"/>
    <property type="molecule type" value="Genomic_DNA"/>
</dbReference>
<sequence>MSHVSKFASRCAIALRHPRATRGQATAEYVLVLLAAASVALVLIGWLARSGRIEALLDQVFDQITSQL</sequence>
<name>A0A6J6U6H4_9ZZZZ</name>
<evidence type="ECO:0000313" key="5">
    <source>
        <dbReference type="EMBL" id="CAB4979426.1"/>
    </source>
</evidence>
<evidence type="ECO:0000313" key="2">
    <source>
        <dbReference type="EMBL" id="CAB4754217.1"/>
    </source>
</evidence>
<dbReference type="EMBL" id="CAFBOS010000009">
    <property type="protein sequence ID" value="CAB4979426.1"/>
    <property type="molecule type" value="Genomic_DNA"/>
</dbReference>
<evidence type="ECO:0000313" key="3">
    <source>
        <dbReference type="EMBL" id="CAB4828918.1"/>
    </source>
</evidence>
<evidence type="ECO:0000313" key="4">
    <source>
        <dbReference type="EMBL" id="CAB4923372.1"/>
    </source>
</evidence>
<reference evidence="2" key="1">
    <citation type="submission" date="2020-05" db="EMBL/GenBank/DDBJ databases">
        <authorList>
            <person name="Chiriac C."/>
            <person name="Salcher M."/>
            <person name="Ghai R."/>
            <person name="Kavagutti S V."/>
        </authorList>
    </citation>
    <scope>NUCLEOTIDE SEQUENCE</scope>
</reference>
<dbReference type="EMBL" id="CAFABA010000044">
    <property type="protein sequence ID" value="CAB4828918.1"/>
    <property type="molecule type" value="Genomic_DNA"/>
</dbReference>
<feature type="transmembrane region" description="Helical" evidence="1">
    <location>
        <begin position="29"/>
        <end position="48"/>
    </location>
</feature>
<dbReference type="Pfam" id="PF14029">
    <property type="entry name" value="DUF4244"/>
    <property type="match status" value="1"/>
</dbReference>
<protein>
    <submittedName>
        <fullName evidence="2">Unannotated protein</fullName>
    </submittedName>
</protein>
<keyword evidence="1" id="KW-1133">Transmembrane helix</keyword>
<accession>A0A6J6U6H4</accession>
<proteinExistence type="predicted"/>
<keyword evidence="1" id="KW-0472">Membrane</keyword>
<evidence type="ECO:0000256" key="1">
    <source>
        <dbReference type="SAM" id="Phobius"/>
    </source>
</evidence>
<organism evidence="2">
    <name type="scientific">freshwater metagenome</name>
    <dbReference type="NCBI Taxonomy" id="449393"/>
    <lineage>
        <taxon>unclassified sequences</taxon>
        <taxon>metagenomes</taxon>
        <taxon>ecological metagenomes</taxon>
    </lineage>
</organism>
<dbReference type="EMBL" id="CAFBMH010000100">
    <property type="protein sequence ID" value="CAB4923372.1"/>
    <property type="molecule type" value="Genomic_DNA"/>
</dbReference>
<keyword evidence="1" id="KW-0812">Transmembrane</keyword>
<dbReference type="AlphaFoldDB" id="A0A6J6U6H4"/>